<dbReference type="AlphaFoldDB" id="A0A2K9P3U0"/>
<accession>A0A2K9P3U0</accession>
<reference evidence="1 2" key="1">
    <citation type="submission" date="2017-04" db="EMBL/GenBank/DDBJ databases">
        <title>Monoglobus pectinilyticus 14 draft genome.</title>
        <authorList>
            <person name="Kim C."/>
            <person name="Rosendale D.I."/>
            <person name="Kelly W.J."/>
            <person name="Tannock G.W."/>
            <person name="Patchett M.L."/>
            <person name="Jordens J.Z."/>
        </authorList>
    </citation>
    <scope>NUCLEOTIDE SEQUENCE [LARGE SCALE GENOMIC DNA]</scope>
    <source>
        <strain evidence="1 2">14</strain>
    </source>
</reference>
<dbReference type="InterPro" id="IPR053738">
    <property type="entry name" value="Lambda_capsid_assembly"/>
</dbReference>
<proteinExistence type="predicted"/>
<dbReference type="KEGG" id="mpec:B9O19_01771"/>
<dbReference type="Gene3D" id="3.90.1690.10">
    <property type="entry name" value="phage-related protein like domain"/>
    <property type="match status" value="1"/>
</dbReference>
<gene>
    <name evidence="1" type="ORF">B9O19_01771</name>
</gene>
<evidence type="ECO:0000313" key="2">
    <source>
        <dbReference type="Proteomes" id="UP000235589"/>
    </source>
</evidence>
<protein>
    <submittedName>
        <fullName evidence="1">Phage major capsid protein E</fullName>
    </submittedName>
</protein>
<evidence type="ECO:0000313" key="1">
    <source>
        <dbReference type="EMBL" id="AUO19925.1"/>
    </source>
</evidence>
<sequence length="340" mass="38346">MNILQLISDKDRLSFSQNLSIQRNYLGDTLFPDLKTQHLEAEYFRLTDGLNLPTMAQVHGFDTEAAIGTRPTLEKVTIEKLLIKEKINQSEKTRMYLKTGVSEQALVSYVFDDMGRLADNVKTRTEVAKMEALSTGKLTVKENNLDFTIDYGVPKENRMSVDWSSPEADILGDIRSMIDIAKENGHTVNRCVASNKIVTLICKNKAVQTAMYGVNGVGTFVSLGQLNTMLSNMFGFTITVNDDRYRYKITKDKYKTKRYIDEDVFILFQSLDGSIGTGLWGPTPEEEDMGPYTEKSSQQYITLTQWETPDPRAVWTKASGVFIPVLPYPESLIISKVKLA</sequence>
<dbReference type="GeneID" id="98063152"/>
<dbReference type="OrthoDB" id="47969at2"/>
<organism evidence="1 2">
    <name type="scientific">Monoglobus pectinilyticus</name>
    <dbReference type="NCBI Taxonomy" id="1981510"/>
    <lineage>
        <taxon>Bacteria</taxon>
        <taxon>Bacillati</taxon>
        <taxon>Bacillota</taxon>
        <taxon>Clostridia</taxon>
        <taxon>Monoglobales</taxon>
        <taxon>Monoglobaceae</taxon>
        <taxon>Monoglobus</taxon>
    </lineage>
</organism>
<name>A0A2K9P3U0_9FIRM</name>
<dbReference type="Proteomes" id="UP000235589">
    <property type="component" value="Chromosome"/>
</dbReference>
<dbReference type="Pfam" id="PF03864">
    <property type="entry name" value="Phage_cap_E"/>
    <property type="match status" value="1"/>
</dbReference>
<keyword evidence="2" id="KW-1185">Reference proteome</keyword>
<dbReference type="EMBL" id="CP020991">
    <property type="protein sequence ID" value="AUO19925.1"/>
    <property type="molecule type" value="Genomic_DNA"/>
</dbReference>
<dbReference type="InterPro" id="IPR005564">
    <property type="entry name" value="Major_capsid_GpE"/>
</dbReference>
<dbReference type="RefSeq" id="WP_102366085.1">
    <property type="nucleotide sequence ID" value="NZ_CP020991.1"/>
</dbReference>